<name>A0ABM3CZL1_SALSA</name>
<dbReference type="GeneID" id="106572156"/>
<dbReference type="Pfam" id="PF15742">
    <property type="entry name" value="DUF4686"/>
    <property type="match status" value="1"/>
</dbReference>
<evidence type="ECO:0000313" key="4">
    <source>
        <dbReference type="RefSeq" id="XP_045552003.1"/>
    </source>
</evidence>
<feature type="coiled-coil region" evidence="1">
    <location>
        <begin position="475"/>
        <end position="540"/>
    </location>
</feature>
<dbReference type="InterPro" id="IPR031476">
    <property type="entry name" value="DUF4686"/>
</dbReference>
<dbReference type="PANTHER" id="PTHR34479">
    <property type="entry name" value="COILED-COIL DOMAIN-CONTAINING PROTEIN 30"/>
    <property type="match status" value="1"/>
</dbReference>
<protein>
    <submittedName>
        <fullName evidence="4">Coiled-coil domain-containing protein 30 isoform X3</fullName>
    </submittedName>
</protein>
<dbReference type="Proteomes" id="UP001652741">
    <property type="component" value="Chromosome ssa15"/>
</dbReference>
<accession>A0ABM3CZL1</accession>
<feature type="coiled-coil region" evidence="1">
    <location>
        <begin position="1047"/>
        <end position="1116"/>
    </location>
</feature>
<dbReference type="RefSeq" id="XP_045552003.1">
    <property type="nucleotide sequence ID" value="XM_045696047.1"/>
</dbReference>
<evidence type="ECO:0000256" key="2">
    <source>
        <dbReference type="SAM" id="MobiDB-lite"/>
    </source>
</evidence>
<dbReference type="InterPro" id="IPR052825">
    <property type="entry name" value="CCD-Prefoldin_beta-like"/>
</dbReference>
<organism evidence="3 4">
    <name type="scientific">Salmo salar</name>
    <name type="common">Atlantic salmon</name>
    <dbReference type="NCBI Taxonomy" id="8030"/>
    <lineage>
        <taxon>Eukaryota</taxon>
        <taxon>Metazoa</taxon>
        <taxon>Chordata</taxon>
        <taxon>Craniata</taxon>
        <taxon>Vertebrata</taxon>
        <taxon>Euteleostomi</taxon>
        <taxon>Actinopterygii</taxon>
        <taxon>Neopterygii</taxon>
        <taxon>Teleostei</taxon>
        <taxon>Protacanthopterygii</taxon>
        <taxon>Salmoniformes</taxon>
        <taxon>Salmonidae</taxon>
        <taxon>Salmoninae</taxon>
        <taxon>Salmo</taxon>
    </lineage>
</organism>
<feature type="coiled-coil region" evidence="1">
    <location>
        <begin position="143"/>
        <end position="316"/>
    </location>
</feature>
<dbReference type="PANTHER" id="PTHR34479:SF1">
    <property type="entry name" value="COILED-COIL DOMAIN-CONTAINING PROTEIN 30"/>
    <property type="match status" value="1"/>
</dbReference>
<feature type="compositionally biased region" description="Basic and acidic residues" evidence="2">
    <location>
        <begin position="545"/>
        <end position="563"/>
    </location>
</feature>
<evidence type="ECO:0000313" key="3">
    <source>
        <dbReference type="Proteomes" id="UP001652741"/>
    </source>
</evidence>
<proteinExistence type="predicted"/>
<evidence type="ECO:0000256" key="1">
    <source>
        <dbReference type="SAM" id="Coils"/>
    </source>
</evidence>
<feature type="coiled-coil region" evidence="1">
    <location>
        <begin position="69"/>
        <end position="114"/>
    </location>
</feature>
<gene>
    <name evidence="4" type="primary">ccdc30</name>
</gene>
<keyword evidence="1" id="KW-0175">Coiled coil</keyword>
<feature type="compositionally biased region" description="Basic and acidic residues" evidence="2">
    <location>
        <begin position="863"/>
        <end position="882"/>
    </location>
</feature>
<sequence length="1224" mass="141609">MDMDYDEVPSELDQIALRLQEAGLASSASAEECQRHLWRQLLHCEGDLRTATQELHTLRTQQATEMKEVENYVEHIRGLLEERESLTAEYEQDNEQLHADLQQIRLQQDSQRKEVVEMLAQEDLGEIGLSSTSEQVAYLLVERATLLERLEAAEKRLDTQSLTGNLREVHLQDELDHIRHTMEEELRQQRETMQCTKESMNQVHNEDVYQERSERQRLERDLEEASRRLSMAHEDIRRLTDKLESAKKTQAMCGPELERTGQEVESLRKEVDKLKQCDTLELQKAKEHNERLDGEIRVLRERVRSLDSEKKTLLQMGEGNSSEHPKDLPTLLLTTSKPEEQEQIHKRCREAVEDVGCQLRELQRRMQRQQREQEELVERNEELEALLGDAQNASKEECQRHEGELEGLHRKIKTLEADLKKICAQDQVLKDGGVVGRETETYLHQLRDSSQERVALLEARLTEEKDWRRQLEVDLGAAQAALKNNKETLQRDERELRKLRLELQGLQTECQQGKTLIKSLTQVKGEKGILEEKVAQLERAQSRLLSDREHQTESSRTQEDLRESRTQVAELGAKVERLTSVLSCLEEEHCTLRDEMVQERRRAADLQAQLSERVREKLTAEGEKERLGIELLRLREQLQLSTQTWQETARPTRPRQDTPESDHSFLLAERTKDECLNQLVSLKCELSRLHATLEEERQLANQHQLALQAQINEAQARTKSQDSVLGQKAEESKQLKQDLQRAQSLFTSAERELRYEREKNLDLKRHNALLDQEKIKVCAELKQAQAKLSQAEQSGSGQAAETERLQHKLRELELELARSGQSRNTNASLQEELQAERVRVISADKKVLELQQKLKSAHHQLRLEEARAGETSRLERDSRDMSDTLSSLRARQLEDQLQRKLLEQREEELQQQVRSLRGKEVSLGRSNSELRHLTQQLETRLAVLEAEHGKAREEQRECQRSCLQLGEELVASQQESERLQEELQQVITQLDTYIRKYNEKQSQHKTKLRKAKQIFLMATAQRDRTIQKLENDLALASSLSHKEKDWIRTVMEENEKLLVEKRELLRRMSEAEEMGSNGLRKASNVQHRVNFLEVENRQLQERTLKLTNQVGTLERALRNVQSQSLCNLEDIKKMFPSESLANDSVLHKSTLSNHLSVCSLTSGACDPLGILNAICRVKVGERVEGIQTSSSTPHSQLQSFEVGYLNLTSPVAPPDTKDPEESDQ</sequence>
<keyword evidence="3" id="KW-1185">Reference proteome</keyword>
<feature type="region of interest" description="Disordered" evidence="2">
    <location>
        <begin position="643"/>
        <end position="662"/>
    </location>
</feature>
<feature type="region of interest" description="Disordered" evidence="2">
    <location>
        <begin position="863"/>
        <end position="885"/>
    </location>
</feature>
<reference evidence="4" key="1">
    <citation type="submission" date="2025-08" db="UniProtKB">
        <authorList>
            <consortium name="RefSeq"/>
        </authorList>
    </citation>
    <scope>IDENTIFICATION</scope>
</reference>
<feature type="region of interest" description="Disordered" evidence="2">
    <location>
        <begin position="542"/>
        <end position="563"/>
    </location>
</feature>
<feature type="coiled-coil region" evidence="1">
    <location>
        <begin position="352"/>
        <end position="425"/>
    </location>
</feature>
<feature type="coiled-coil region" evidence="1">
    <location>
        <begin position="679"/>
        <end position="822"/>
    </location>
</feature>